<comment type="caution">
    <text evidence="1">The sequence shown here is derived from an EMBL/GenBank/DDBJ whole genome shotgun (WGS) entry which is preliminary data.</text>
</comment>
<dbReference type="EMBL" id="FOLS01000028">
    <property type="protein sequence ID" value="SFD52602.1"/>
    <property type="molecule type" value="Genomic_DNA"/>
</dbReference>
<dbReference type="Proteomes" id="UP000183385">
    <property type="component" value="Unassembled WGS sequence"/>
</dbReference>
<proteinExistence type="predicted"/>
<name>A0AAQ1KJ75_9PSED</name>
<dbReference type="AlphaFoldDB" id="A0AAQ1KJ75"/>
<keyword evidence="2" id="KW-1185">Reference proteome</keyword>
<evidence type="ECO:0000313" key="1">
    <source>
        <dbReference type="EMBL" id="SFD52602.1"/>
    </source>
</evidence>
<organism evidence="1 2">
    <name type="scientific">Pseudomonas citronellolis</name>
    <dbReference type="NCBI Taxonomy" id="53408"/>
    <lineage>
        <taxon>Bacteria</taxon>
        <taxon>Pseudomonadati</taxon>
        <taxon>Pseudomonadota</taxon>
        <taxon>Gammaproteobacteria</taxon>
        <taxon>Pseudomonadales</taxon>
        <taxon>Pseudomonadaceae</taxon>
        <taxon>Pseudomonas</taxon>
    </lineage>
</organism>
<sequence>MVSGGIWPAVNDAFYNRILIDPSQLDMGNLLSNQTRVITVWNGFLVQKELQGFQRLNDAGVSVTEPVTPPYQMRPLEQLNYVLSVTTDGPAVIDAQYVWTVDAIDYSAAVTGRRVVVWPFGPNWNTEVTEVLEWLTNILRSFDGSEQRRSIRTKARRSFSYTFQTARHESARAENLLWGWQNRVYALPVWTDKSKLDSNQAQGDTVISLPTDTYCFTAGGLAAFYADTSSIEVVEIDTVNPGNLVLKRPLEGNWPKGTVVMPVVLGHLPTSVPLARRSSQAVTGVLTFTCDPVSVDPFTPDAAAPVTYNGLEVLQRQPNWGETLSNDFQYQFDTVDQLTGAIGWDQTEEFPRIQRTYPWLLNGRQQILAFRQMLGRLRGQSKTLYVPTWHDDFVVMRTIGAADVGISVLDNEFRQMVGADLARDRVMIRLKDGTNFYRKIVGISTDGTYTILTIDAPLNREIQVNQVKTVHLLMRSRLAADSITLSWRSGKVAVVNAPFITVKE</sequence>
<protein>
    <submittedName>
        <fullName evidence="1">Uncharacterized protein</fullName>
    </submittedName>
</protein>
<accession>A0AAQ1KJ75</accession>
<gene>
    <name evidence="1" type="ORF">SAMN05216577_12843</name>
</gene>
<evidence type="ECO:0000313" key="2">
    <source>
        <dbReference type="Proteomes" id="UP000183385"/>
    </source>
</evidence>
<reference evidence="1 2" key="1">
    <citation type="submission" date="2016-10" db="EMBL/GenBank/DDBJ databases">
        <authorList>
            <person name="Varghese N."/>
            <person name="Submissions S."/>
        </authorList>
    </citation>
    <scope>NUCLEOTIDE SEQUENCE [LARGE SCALE GENOMIC DNA]</scope>
    <source>
        <strain evidence="1 2">LMG 18378</strain>
    </source>
</reference>